<organism evidence="4">
    <name type="scientific">Colletotrichum graminicola (strain M1.001 / M2 / FGSC 10212)</name>
    <name type="common">Maize anthracnose fungus</name>
    <name type="synonym">Glomerella graminicola</name>
    <dbReference type="NCBI Taxonomy" id="645133"/>
    <lineage>
        <taxon>Eukaryota</taxon>
        <taxon>Fungi</taxon>
        <taxon>Dikarya</taxon>
        <taxon>Ascomycota</taxon>
        <taxon>Pezizomycotina</taxon>
        <taxon>Sordariomycetes</taxon>
        <taxon>Hypocreomycetidae</taxon>
        <taxon>Glomerellales</taxon>
        <taxon>Glomerellaceae</taxon>
        <taxon>Colletotrichum</taxon>
        <taxon>Colletotrichum graminicola species complex</taxon>
    </lineage>
</organism>
<dbReference type="AlphaFoldDB" id="E3R103"/>
<dbReference type="STRING" id="645133.E3R103"/>
<name>E3R103_COLGM</name>
<reference evidence="4" key="1">
    <citation type="journal article" date="2012" name="Nat. Genet.">
        <title>Lifestyle transitions in plant pathogenic Colletotrichum fungi deciphered by genome and transcriptome analyses.</title>
        <authorList>
            <person name="O'Connell R.J."/>
            <person name="Thon M.R."/>
            <person name="Hacquard S."/>
            <person name="Amyotte S.G."/>
            <person name="Kleemann J."/>
            <person name="Torres M.F."/>
            <person name="Damm U."/>
            <person name="Buiate E.A."/>
            <person name="Epstein L."/>
            <person name="Alkan N."/>
            <person name="Altmueller J."/>
            <person name="Alvarado-Balderrama L."/>
            <person name="Bauser C.A."/>
            <person name="Becker C."/>
            <person name="Birren B.W."/>
            <person name="Chen Z."/>
            <person name="Choi J."/>
            <person name="Crouch J.A."/>
            <person name="Duvick J.P."/>
            <person name="Farman M.A."/>
            <person name="Gan P."/>
            <person name="Heiman D."/>
            <person name="Henrissat B."/>
            <person name="Howard R.J."/>
            <person name="Kabbage M."/>
            <person name="Koch C."/>
            <person name="Kracher B."/>
            <person name="Kubo Y."/>
            <person name="Law A.D."/>
            <person name="Lebrun M.-H."/>
            <person name="Lee Y.-H."/>
            <person name="Miyara I."/>
            <person name="Moore N."/>
            <person name="Neumann U."/>
            <person name="Nordstroem K."/>
            <person name="Panaccione D.G."/>
            <person name="Panstruga R."/>
            <person name="Place M."/>
            <person name="Proctor R.H."/>
            <person name="Prusky D."/>
            <person name="Rech G."/>
            <person name="Reinhardt R."/>
            <person name="Rollins J.A."/>
            <person name="Rounsley S."/>
            <person name="Schardl C.L."/>
            <person name="Schwartz D.C."/>
            <person name="Shenoy N."/>
            <person name="Shirasu K."/>
            <person name="Sikhakolli U.R."/>
            <person name="Stueber K."/>
            <person name="Sukno S.A."/>
            <person name="Sweigard J.A."/>
            <person name="Takano Y."/>
            <person name="Takahara H."/>
            <person name="Trail F."/>
            <person name="van der Does H.C."/>
            <person name="Voll L.M."/>
            <person name="Will I."/>
            <person name="Young S."/>
            <person name="Zeng Q."/>
            <person name="Zhang J."/>
            <person name="Zhou S."/>
            <person name="Dickman M.B."/>
            <person name="Schulze-Lefert P."/>
            <person name="Ver Loren van Themaat E."/>
            <person name="Ma L.-J."/>
            <person name="Vaillancourt L.J."/>
        </authorList>
    </citation>
    <scope>NUCLEOTIDE SEQUENCE [LARGE SCALE GENOMIC DNA]</scope>
    <source>
        <strain evidence="4">M1.001 / M2 / FGSC 10212</strain>
    </source>
</reference>
<dbReference type="GeneID" id="24417300"/>
<sequence length="253" mass="28196">MINVTSFSRLYSLLLLVLFQVSLLTASPTSPALPAPDEISLSKRAGQFPNFPSDYEGRVKKGAYLRALMPLNNAQAAQANGGVSVASPFQDPNAAARWGWTLQTSWYPFKDGLKPLHTKYLKEAFKDTAFPVDEKQSGVYYHYHNKDFAQANGKKGEPTKAVYSNVVNPSASAFIFDENMSPRHVVKEYGVGTVPDLDTLSDFAFFQWLEGCQYKRLDPKNLKVVFRTHITYGPTFKIVVDALKEAGYKRVPG</sequence>
<feature type="chain" id="PRO_5003180132" description="WWE domain-containing protein" evidence="1">
    <location>
        <begin position="27"/>
        <end position="253"/>
    </location>
</feature>
<evidence type="ECO:0000313" key="4">
    <source>
        <dbReference type="Proteomes" id="UP000008782"/>
    </source>
</evidence>
<feature type="domain" description="WWE" evidence="2">
    <location>
        <begin position="84"/>
        <end position="164"/>
    </location>
</feature>
<dbReference type="HOGENOM" id="CLU_073625_0_0_1"/>
<dbReference type="PROSITE" id="PS50918">
    <property type="entry name" value="WWE"/>
    <property type="match status" value="1"/>
</dbReference>
<evidence type="ECO:0000313" key="3">
    <source>
        <dbReference type="EMBL" id="EFQ36791.1"/>
    </source>
</evidence>
<dbReference type="RefSeq" id="XP_008100811.1">
    <property type="nucleotide sequence ID" value="XM_008102620.1"/>
</dbReference>
<dbReference type="Proteomes" id="UP000008782">
    <property type="component" value="Unassembled WGS sequence"/>
</dbReference>
<keyword evidence="4" id="KW-1185">Reference proteome</keyword>
<feature type="signal peptide" evidence="1">
    <location>
        <begin position="1"/>
        <end position="26"/>
    </location>
</feature>
<keyword evidence="1" id="KW-0732">Signal</keyword>
<proteinExistence type="predicted"/>
<evidence type="ECO:0000259" key="2">
    <source>
        <dbReference type="PROSITE" id="PS50918"/>
    </source>
</evidence>
<gene>
    <name evidence="3" type="ORF">GLRG_11937</name>
</gene>
<accession>E3R103</accession>
<dbReference type="InterPro" id="IPR004170">
    <property type="entry name" value="WWE_dom"/>
</dbReference>
<dbReference type="EMBL" id="GG697540">
    <property type="protein sequence ID" value="EFQ36791.1"/>
    <property type="molecule type" value="Genomic_DNA"/>
</dbReference>
<protein>
    <recommendedName>
        <fullName evidence="2">WWE domain-containing protein</fullName>
    </recommendedName>
</protein>
<evidence type="ECO:0000256" key="1">
    <source>
        <dbReference type="SAM" id="SignalP"/>
    </source>
</evidence>
<dbReference type="eggNOG" id="ENOG502SZ3Z">
    <property type="taxonomic scope" value="Eukaryota"/>
</dbReference>
<dbReference type="OrthoDB" id="5337308at2759"/>
<dbReference type="VEuPathDB" id="FungiDB:GLRG_11937"/>